<comment type="caution">
    <text evidence="2">The sequence shown here is derived from an EMBL/GenBank/DDBJ whole genome shotgun (WGS) entry which is preliminary data.</text>
</comment>
<reference evidence="2" key="1">
    <citation type="journal article" date="2023" name="GigaByte">
        <title>Genome assembly of the bearded iris, Iris pallida Lam.</title>
        <authorList>
            <person name="Bruccoleri R.E."/>
            <person name="Oakeley E.J."/>
            <person name="Faust A.M.E."/>
            <person name="Altorfer M."/>
            <person name="Dessus-Babus S."/>
            <person name="Burckhardt D."/>
            <person name="Oertli M."/>
            <person name="Naumann U."/>
            <person name="Petersen F."/>
            <person name="Wong J."/>
        </authorList>
    </citation>
    <scope>NUCLEOTIDE SEQUENCE</scope>
    <source>
        <strain evidence="2">GSM-AAB239-AS_SAM_17_03QT</strain>
    </source>
</reference>
<dbReference type="EMBL" id="JANAVB010041814">
    <property type="protein sequence ID" value="KAJ6795786.1"/>
    <property type="molecule type" value="Genomic_DNA"/>
</dbReference>
<evidence type="ECO:0000313" key="2">
    <source>
        <dbReference type="EMBL" id="KAJ6795786.1"/>
    </source>
</evidence>
<name>A0AAX6DVM0_IRIPA</name>
<feature type="region of interest" description="Disordered" evidence="1">
    <location>
        <begin position="1"/>
        <end position="31"/>
    </location>
</feature>
<protein>
    <submittedName>
        <fullName evidence="2">Uncharacterized protein</fullName>
    </submittedName>
</protein>
<dbReference type="AlphaFoldDB" id="A0AAX6DVM0"/>
<feature type="compositionally biased region" description="Basic residues" evidence="1">
    <location>
        <begin position="1"/>
        <end position="23"/>
    </location>
</feature>
<evidence type="ECO:0000256" key="1">
    <source>
        <dbReference type="SAM" id="MobiDB-lite"/>
    </source>
</evidence>
<keyword evidence="3" id="KW-1185">Reference proteome</keyword>
<dbReference type="Proteomes" id="UP001140949">
    <property type="component" value="Unassembled WGS sequence"/>
</dbReference>
<evidence type="ECO:0000313" key="3">
    <source>
        <dbReference type="Proteomes" id="UP001140949"/>
    </source>
</evidence>
<gene>
    <name evidence="2" type="ORF">M6B38_224495</name>
</gene>
<accession>A0AAX6DVM0</accession>
<proteinExistence type="predicted"/>
<reference evidence="2" key="2">
    <citation type="submission" date="2023-04" db="EMBL/GenBank/DDBJ databases">
        <authorList>
            <person name="Bruccoleri R.E."/>
            <person name="Oakeley E.J."/>
            <person name="Faust A.-M."/>
            <person name="Dessus-Babus S."/>
            <person name="Altorfer M."/>
            <person name="Burckhardt D."/>
            <person name="Oertli M."/>
            <person name="Naumann U."/>
            <person name="Petersen F."/>
            <person name="Wong J."/>
        </authorList>
    </citation>
    <scope>NUCLEOTIDE SEQUENCE</scope>
    <source>
        <strain evidence="2">GSM-AAB239-AS_SAM_17_03QT</strain>
        <tissue evidence="2">Leaf</tissue>
    </source>
</reference>
<sequence>MLTRRSPVHMTHRSKCVSRRARGGRNGGPLTGLEAVEVSARSCDLSTVLRH</sequence>
<organism evidence="2 3">
    <name type="scientific">Iris pallida</name>
    <name type="common">Sweet iris</name>
    <dbReference type="NCBI Taxonomy" id="29817"/>
    <lineage>
        <taxon>Eukaryota</taxon>
        <taxon>Viridiplantae</taxon>
        <taxon>Streptophyta</taxon>
        <taxon>Embryophyta</taxon>
        <taxon>Tracheophyta</taxon>
        <taxon>Spermatophyta</taxon>
        <taxon>Magnoliopsida</taxon>
        <taxon>Liliopsida</taxon>
        <taxon>Asparagales</taxon>
        <taxon>Iridaceae</taxon>
        <taxon>Iridoideae</taxon>
        <taxon>Irideae</taxon>
        <taxon>Iris</taxon>
    </lineage>
</organism>